<gene>
    <name evidence="2" type="ORF">TRUGW13939_05397</name>
</gene>
<name>A0A7H8QXV2_TALRU</name>
<accession>A0A7H8QXV2</accession>
<dbReference type="PANTHER" id="PTHR21310">
    <property type="entry name" value="AMINOGLYCOSIDE PHOSPHOTRANSFERASE-RELATED-RELATED"/>
    <property type="match status" value="1"/>
</dbReference>
<dbReference type="InterPro" id="IPR002575">
    <property type="entry name" value="Aminoglycoside_PTrfase"/>
</dbReference>
<reference evidence="3" key="1">
    <citation type="submission" date="2020-06" db="EMBL/GenBank/DDBJ databases">
        <title>A chromosome-scale genome assembly of Talaromyces rugulosus W13939.</title>
        <authorList>
            <person name="Wang B."/>
            <person name="Guo L."/>
            <person name="Ye K."/>
            <person name="Wang L."/>
        </authorList>
    </citation>
    <scope>NUCLEOTIDE SEQUENCE [LARGE SCALE GENOMIC DNA]</scope>
    <source>
        <strain evidence="3">W13939</strain>
    </source>
</reference>
<dbReference type="EMBL" id="CP055900">
    <property type="protein sequence ID" value="QKX58275.1"/>
    <property type="molecule type" value="Genomic_DNA"/>
</dbReference>
<dbReference type="Pfam" id="PF01636">
    <property type="entry name" value="APH"/>
    <property type="match status" value="1"/>
</dbReference>
<dbReference type="Gene3D" id="3.90.1200.10">
    <property type="match status" value="1"/>
</dbReference>
<organism evidence="2 3">
    <name type="scientific">Talaromyces rugulosus</name>
    <name type="common">Penicillium rugulosum</name>
    <dbReference type="NCBI Taxonomy" id="121627"/>
    <lineage>
        <taxon>Eukaryota</taxon>
        <taxon>Fungi</taxon>
        <taxon>Dikarya</taxon>
        <taxon>Ascomycota</taxon>
        <taxon>Pezizomycotina</taxon>
        <taxon>Eurotiomycetes</taxon>
        <taxon>Eurotiomycetidae</taxon>
        <taxon>Eurotiales</taxon>
        <taxon>Trichocomaceae</taxon>
        <taxon>Talaromyces</taxon>
        <taxon>Talaromyces sect. Islandici</taxon>
    </lineage>
</organism>
<dbReference type="InterPro" id="IPR051678">
    <property type="entry name" value="AGP_Transferase"/>
</dbReference>
<dbReference type="OrthoDB" id="2906425at2759"/>
<dbReference type="GeneID" id="55992894"/>
<dbReference type="RefSeq" id="XP_035344453.1">
    <property type="nucleotide sequence ID" value="XM_035488560.1"/>
</dbReference>
<dbReference type="InterPro" id="IPR011009">
    <property type="entry name" value="Kinase-like_dom_sf"/>
</dbReference>
<dbReference type="AlphaFoldDB" id="A0A7H8QXV2"/>
<dbReference type="SUPFAM" id="SSF56112">
    <property type="entry name" value="Protein kinase-like (PK-like)"/>
    <property type="match status" value="1"/>
</dbReference>
<evidence type="ECO:0000313" key="3">
    <source>
        <dbReference type="Proteomes" id="UP000509510"/>
    </source>
</evidence>
<protein>
    <recommendedName>
        <fullName evidence="1">Aminoglycoside phosphotransferase domain-containing protein</fullName>
    </recommendedName>
</protein>
<dbReference type="KEGG" id="trg:TRUGW13939_05397"/>
<dbReference type="Proteomes" id="UP000509510">
    <property type="component" value="Chromosome III"/>
</dbReference>
<feature type="domain" description="Aminoglycoside phosphotransferase" evidence="1">
    <location>
        <begin position="68"/>
        <end position="261"/>
    </location>
</feature>
<keyword evidence="3" id="KW-1185">Reference proteome</keyword>
<evidence type="ECO:0000259" key="1">
    <source>
        <dbReference type="Pfam" id="PF01636"/>
    </source>
</evidence>
<proteinExistence type="predicted"/>
<dbReference type="PANTHER" id="PTHR21310:SF54">
    <property type="entry name" value="AMINOGLYCOSIDE PHOSPHOTRANSFERASE DOMAIN-CONTAINING PROTEIN"/>
    <property type="match status" value="1"/>
</dbReference>
<sequence length="298" mass="34488">MANIPQAKTSSLPDAKTKEMNFLDSSFFKTHPGKPLPSPAEVAARSKDFSKHRPTPVKFDDLNLIVKFGCRVVVEEAISMRMLRKILADKVPIPEVYGWKVDGDYVFIYMELIQGESLYNRWDHLIELDRESICHELRDIVSSIRQVEQDPIDPFIGSMTRKCLLDYIFEHIPPGGPFKSIKEFNDWFSTLPQRWLPDSQKYSDPYRPYLPDTGTIKLTHGDLHQGNIMISSTSPPRVLAVIDWAHAGWYPDYWEYCKALYTTTIEGEWRNVWIPKFLGPYTTEFKVFAEYIMQIGAV</sequence>
<evidence type="ECO:0000313" key="2">
    <source>
        <dbReference type="EMBL" id="QKX58275.1"/>
    </source>
</evidence>
<dbReference type="CDD" id="cd05120">
    <property type="entry name" value="APH_ChoK_like"/>
    <property type="match status" value="1"/>
</dbReference>